<feature type="region of interest" description="Disordered" evidence="1">
    <location>
        <begin position="43"/>
        <end position="87"/>
    </location>
</feature>
<evidence type="ECO:0000256" key="1">
    <source>
        <dbReference type="SAM" id="MobiDB-lite"/>
    </source>
</evidence>
<dbReference type="EMBL" id="JARKIB010000175">
    <property type="protein sequence ID" value="KAJ7728046.1"/>
    <property type="molecule type" value="Genomic_DNA"/>
</dbReference>
<name>A0AAD7HV43_9AGAR</name>
<evidence type="ECO:0000313" key="3">
    <source>
        <dbReference type="Proteomes" id="UP001215598"/>
    </source>
</evidence>
<feature type="non-terminal residue" evidence="2">
    <location>
        <position position="259"/>
    </location>
</feature>
<comment type="caution">
    <text evidence="2">The sequence shown here is derived from an EMBL/GenBank/DDBJ whole genome shotgun (WGS) entry which is preliminary data.</text>
</comment>
<protein>
    <submittedName>
        <fullName evidence="2">Uncharacterized protein</fullName>
    </submittedName>
</protein>
<organism evidence="2 3">
    <name type="scientific">Mycena metata</name>
    <dbReference type="NCBI Taxonomy" id="1033252"/>
    <lineage>
        <taxon>Eukaryota</taxon>
        <taxon>Fungi</taxon>
        <taxon>Dikarya</taxon>
        <taxon>Basidiomycota</taxon>
        <taxon>Agaricomycotina</taxon>
        <taxon>Agaricomycetes</taxon>
        <taxon>Agaricomycetidae</taxon>
        <taxon>Agaricales</taxon>
        <taxon>Marasmiineae</taxon>
        <taxon>Mycenaceae</taxon>
        <taxon>Mycena</taxon>
    </lineage>
</organism>
<proteinExistence type="predicted"/>
<feature type="compositionally biased region" description="Basic residues" evidence="1">
    <location>
        <begin position="59"/>
        <end position="78"/>
    </location>
</feature>
<accession>A0AAD7HV43</accession>
<evidence type="ECO:0000313" key="2">
    <source>
        <dbReference type="EMBL" id="KAJ7728046.1"/>
    </source>
</evidence>
<feature type="compositionally biased region" description="Basic and acidic residues" evidence="1">
    <location>
        <begin position="47"/>
        <end position="58"/>
    </location>
</feature>
<keyword evidence="3" id="KW-1185">Reference proteome</keyword>
<dbReference type="AlphaFoldDB" id="A0AAD7HV43"/>
<dbReference type="Proteomes" id="UP001215598">
    <property type="component" value="Unassembled WGS sequence"/>
</dbReference>
<gene>
    <name evidence="2" type="ORF">B0H16DRAFT_1589395</name>
</gene>
<sequence length="259" mass="28330">MYPGNLAKHEAAIRHFAAALTYTEPCPGCNPSVIRKLQHQPHFCPRGRREPPRHEGQAHKRAHRRHRRHEGGRVIRRGGRGDRRGLVSEEGPAVADEFRADPLEHLCRGRGRGDEFQRGRKGWVHAGLEREGDVCARERGGGEAEDGAVRGDGGGLEYRAAHAYIVSAEAHPKLVSSSGDAPQMYAANARKSPLDPALLRAITLRIGFPAASKGPVGLNPSTAPEPACVPHCSSCSAFVVERHRKAERRSLRNGGMWGW</sequence>
<reference evidence="2" key="1">
    <citation type="submission" date="2023-03" db="EMBL/GenBank/DDBJ databases">
        <title>Massive genome expansion in bonnet fungi (Mycena s.s.) driven by repeated elements and novel gene families across ecological guilds.</title>
        <authorList>
            <consortium name="Lawrence Berkeley National Laboratory"/>
            <person name="Harder C.B."/>
            <person name="Miyauchi S."/>
            <person name="Viragh M."/>
            <person name="Kuo A."/>
            <person name="Thoen E."/>
            <person name="Andreopoulos B."/>
            <person name="Lu D."/>
            <person name="Skrede I."/>
            <person name="Drula E."/>
            <person name="Henrissat B."/>
            <person name="Morin E."/>
            <person name="Kohler A."/>
            <person name="Barry K."/>
            <person name="LaButti K."/>
            <person name="Morin E."/>
            <person name="Salamov A."/>
            <person name="Lipzen A."/>
            <person name="Mereny Z."/>
            <person name="Hegedus B."/>
            <person name="Baldrian P."/>
            <person name="Stursova M."/>
            <person name="Weitz H."/>
            <person name="Taylor A."/>
            <person name="Grigoriev I.V."/>
            <person name="Nagy L.G."/>
            <person name="Martin F."/>
            <person name="Kauserud H."/>
        </authorList>
    </citation>
    <scope>NUCLEOTIDE SEQUENCE</scope>
    <source>
        <strain evidence="2">CBHHK182m</strain>
    </source>
</reference>